<dbReference type="InterPro" id="IPR017853">
    <property type="entry name" value="GH"/>
</dbReference>
<dbReference type="Proteomes" id="UP001252243">
    <property type="component" value="Unassembled WGS sequence"/>
</dbReference>
<dbReference type="EMBL" id="JAVDVQ010000001">
    <property type="protein sequence ID" value="MDR7081070.1"/>
    <property type="molecule type" value="Genomic_DNA"/>
</dbReference>
<accession>A0ABU1U7I8</accession>
<gene>
    <name evidence="2" type="ORF">J2X01_000339</name>
</gene>
<feature type="domain" description="Glycosyl hydrolase family 13 catalytic" evidence="1">
    <location>
        <begin position="33"/>
        <end position="510"/>
    </location>
</feature>
<dbReference type="CDD" id="cd11352">
    <property type="entry name" value="AmyAc_5"/>
    <property type="match status" value="1"/>
</dbReference>
<evidence type="ECO:0000259" key="1">
    <source>
        <dbReference type="SMART" id="SM00642"/>
    </source>
</evidence>
<dbReference type="Gene3D" id="3.20.20.80">
    <property type="entry name" value="Glycosidases"/>
    <property type="match status" value="2"/>
</dbReference>
<name>A0ABU1U7I8_9MICC</name>
<sequence length="627" mass="69742">MMLSIKNIPWIELLKENHRHPSPRDWSDQVIYFLLIDRFSDGKEDGYIDVAGQAIPGNTPPFAPGDAGNAVTTPADTLKWESAGARWLGGNLKGITSKIGYLKRLGITTLWISPVLRQRPGVDDYHGYGIQNFLEVDPHFGTDQDFKDLVAAAHNAGLYVILDVILNHSADVFQYNTADPTGKLYTPAWSGTTYPVLGWRDPTGAPTLPFPAPVNPVDVDSAVWPEELQAADAFTRMGNIAHWDDRPETTEGDFDGLKNVHQGTGPLSDYTPSGALRTLTEAYQYWIAYADLDGFRVDTVKHMDHGATRFFTSEIHEFAQAIGKDSFFLVGEITGSREEAISTRDRTGLDAALGLRDVQQYMVDAVKGWGNPANYFELFRNSVEVDKPSHTWFRNHVVTAFDDHDLVRLDKEWKARFAADQEGRALELAILAMNATTLGIPCIYYGSEQRFDGKFPSDFNPAPDPKDKADRYIREAMFGAGFGSFRSRDRHFFNENSTTYIELAKILSVRKSDLAIRRGRQYLRPISEDGVAFWYPNRIGEGRMTSIVAWSRIMSNREVVCAINTDLAATRTAWVTIDARLHAIGAKFKCAYSTDPTQVGSPVAVEGRNGLAISVSIPPAGFVIMTP</sequence>
<evidence type="ECO:0000313" key="2">
    <source>
        <dbReference type="EMBL" id="MDR7081070.1"/>
    </source>
</evidence>
<dbReference type="RefSeq" id="WP_310049967.1">
    <property type="nucleotide sequence ID" value="NZ_JAVDVQ010000001.1"/>
</dbReference>
<protein>
    <submittedName>
        <fullName evidence="2">Glycosidase</fullName>
    </submittedName>
</protein>
<dbReference type="Pfam" id="PF00128">
    <property type="entry name" value="Alpha-amylase"/>
    <property type="match status" value="2"/>
</dbReference>
<dbReference type="PANTHER" id="PTHR10357">
    <property type="entry name" value="ALPHA-AMYLASE FAMILY MEMBER"/>
    <property type="match status" value="1"/>
</dbReference>
<organism evidence="2 3">
    <name type="scientific">Arthrobacter ginsengisoli</name>
    <dbReference type="NCBI Taxonomy" id="1356565"/>
    <lineage>
        <taxon>Bacteria</taxon>
        <taxon>Bacillati</taxon>
        <taxon>Actinomycetota</taxon>
        <taxon>Actinomycetes</taxon>
        <taxon>Micrococcales</taxon>
        <taxon>Micrococcaceae</taxon>
        <taxon>Arthrobacter</taxon>
    </lineage>
</organism>
<dbReference type="SUPFAM" id="SSF51445">
    <property type="entry name" value="(Trans)glycosidases"/>
    <property type="match status" value="1"/>
</dbReference>
<keyword evidence="2" id="KW-0326">Glycosidase</keyword>
<dbReference type="InterPro" id="IPR006047">
    <property type="entry name" value="GH13_cat_dom"/>
</dbReference>
<keyword evidence="3" id="KW-1185">Reference proteome</keyword>
<dbReference type="GO" id="GO:0016798">
    <property type="term" value="F:hydrolase activity, acting on glycosyl bonds"/>
    <property type="evidence" value="ECO:0007669"/>
    <property type="project" value="UniProtKB-KW"/>
</dbReference>
<comment type="caution">
    <text evidence="2">The sequence shown here is derived from an EMBL/GenBank/DDBJ whole genome shotgun (WGS) entry which is preliminary data.</text>
</comment>
<proteinExistence type="predicted"/>
<dbReference type="SMART" id="SM00642">
    <property type="entry name" value="Aamy"/>
    <property type="match status" value="1"/>
</dbReference>
<keyword evidence="2" id="KW-0378">Hydrolase</keyword>
<dbReference type="PANTHER" id="PTHR10357:SF209">
    <property type="entry name" value="PERIPLASMIC ALPHA-AMYLASE"/>
    <property type="match status" value="1"/>
</dbReference>
<reference evidence="2 3" key="1">
    <citation type="submission" date="2023-07" db="EMBL/GenBank/DDBJ databases">
        <title>Sorghum-associated microbial communities from plants grown in Nebraska, USA.</title>
        <authorList>
            <person name="Schachtman D."/>
        </authorList>
    </citation>
    <scope>NUCLEOTIDE SEQUENCE [LARGE SCALE GENOMIC DNA]</scope>
    <source>
        <strain evidence="2 3">BE167</strain>
    </source>
</reference>
<evidence type="ECO:0000313" key="3">
    <source>
        <dbReference type="Proteomes" id="UP001252243"/>
    </source>
</evidence>